<feature type="binding site" evidence="1">
    <location>
        <begin position="128"/>
        <end position="129"/>
    </location>
    <ligand>
        <name>ATP</name>
        <dbReference type="ChEBI" id="CHEBI:30616"/>
    </ligand>
</feature>
<comment type="miscellaneous">
    <text evidence="1">Reaction mechanism of ThiL seems to utilize a direct, inline transfer of the gamma-phosphate of ATP to TMP rather than a phosphorylated enzyme intermediate.</text>
</comment>
<dbReference type="Gene3D" id="3.90.650.10">
    <property type="entry name" value="PurM-like C-terminal domain"/>
    <property type="match status" value="1"/>
</dbReference>
<feature type="binding site" evidence="1">
    <location>
        <position position="53"/>
    </location>
    <ligand>
        <name>substrate</name>
    </ligand>
</feature>
<sequence length="329" mass="35165">MMLTLADCGELELIARLRPYCHRELIGDDAAVLSLPPAEQLVVSTDVLVEGVHFSLGMTGTPVTMTPLDVGWRSLAANLSDLAAMGALPLGLTVGLAAPRNCPVATIEGIYQGMAACAQAYGTSIIGGDTCRSSVLSLSITVLGSAPPERIIYRDRAQAGDVIVVTGVHGASRAGLECLLYPQWASTVPEQLRQAWIQAHQRPQPRLDLVQWLRHRVPPPRLAGMDSSDGLAAAVLQLCQASGVGAVLWAEKIPMVGYGDRLQALNWALYGGEDFELVLCLTPELAQDLCRAAGDHAAIVGEIIPEKRVQLKLNGELLAVQPDQLFQHF</sequence>
<comment type="similarity">
    <text evidence="1">Belongs to the thiamine-monophosphate kinase family.</text>
</comment>
<dbReference type="GO" id="GO:0009229">
    <property type="term" value="P:thiamine diphosphate biosynthetic process"/>
    <property type="evidence" value="ECO:0007669"/>
    <property type="project" value="UniProtKB-UniRule"/>
</dbReference>
<comment type="pathway">
    <text evidence="1">Cofactor biosynthesis; thiamine diphosphate biosynthesis; thiamine diphosphate from thiamine phosphate: step 1/1.</text>
</comment>
<dbReference type="GO" id="GO:0005524">
    <property type="term" value="F:ATP binding"/>
    <property type="evidence" value="ECO:0007669"/>
    <property type="project" value="UniProtKB-UniRule"/>
</dbReference>
<organism evidence="4 5">
    <name type="scientific">Thermosynechococcus sichuanensis E542</name>
    <dbReference type="NCBI Taxonomy" id="2016101"/>
    <lineage>
        <taxon>Bacteria</taxon>
        <taxon>Bacillati</taxon>
        <taxon>Cyanobacteriota</taxon>
        <taxon>Cyanophyceae</taxon>
        <taxon>Acaryochloridales</taxon>
        <taxon>Thermosynechococcaceae</taxon>
        <taxon>Thermosynechococcus</taxon>
        <taxon>Thermosynechococcus sichuanensis</taxon>
    </lineage>
</organism>
<evidence type="ECO:0000313" key="4">
    <source>
        <dbReference type="EMBL" id="AXY68149.1"/>
    </source>
</evidence>
<feature type="binding site" evidence="1">
    <location>
        <position position="229"/>
    </location>
    <ligand>
        <name>Mg(2+)</name>
        <dbReference type="ChEBI" id="CHEBI:18420"/>
        <label>5</label>
    </ligand>
</feature>
<feature type="binding site" evidence="1">
    <location>
        <position position="273"/>
    </location>
    <ligand>
        <name>substrate</name>
    </ligand>
</feature>
<accession>A0A3B7MBZ7</accession>
<dbReference type="Gene3D" id="3.30.1330.10">
    <property type="entry name" value="PurM-like, N-terminal domain"/>
    <property type="match status" value="1"/>
</dbReference>
<dbReference type="PANTHER" id="PTHR30270">
    <property type="entry name" value="THIAMINE-MONOPHOSPHATE KINASE"/>
    <property type="match status" value="1"/>
</dbReference>
<evidence type="ECO:0000259" key="3">
    <source>
        <dbReference type="Pfam" id="PF02769"/>
    </source>
</evidence>
<dbReference type="AlphaFoldDB" id="A0A3B7MBZ7"/>
<feature type="domain" description="PurM-like C-terminal" evidence="3">
    <location>
        <begin position="158"/>
        <end position="312"/>
    </location>
</feature>
<dbReference type="EC" id="2.7.4.16" evidence="1"/>
<evidence type="ECO:0000313" key="5">
    <source>
        <dbReference type="Proteomes" id="UP000261812"/>
    </source>
</evidence>
<feature type="binding site" evidence="1">
    <location>
        <position position="46"/>
    </location>
    <ligand>
        <name>Mg(2+)</name>
        <dbReference type="ChEBI" id="CHEBI:18420"/>
        <label>1</label>
    </ligand>
</feature>
<dbReference type="InterPro" id="IPR036921">
    <property type="entry name" value="PurM-like_N_sf"/>
</dbReference>
<dbReference type="InterPro" id="IPR006283">
    <property type="entry name" value="ThiL-like"/>
</dbReference>
<keyword evidence="1" id="KW-0479">Metal-binding</keyword>
<dbReference type="Pfam" id="PF00586">
    <property type="entry name" value="AIRS"/>
    <property type="match status" value="1"/>
</dbReference>
<dbReference type="SUPFAM" id="SSF55326">
    <property type="entry name" value="PurM N-terminal domain-like"/>
    <property type="match status" value="1"/>
</dbReference>
<proteinExistence type="inferred from homology"/>
<keyword evidence="1" id="KW-0460">Magnesium</keyword>
<dbReference type="Proteomes" id="UP000261812">
    <property type="component" value="Chromosome"/>
</dbReference>
<dbReference type="PIRSF" id="PIRSF005303">
    <property type="entry name" value="Thiam_monoph_kin"/>
    <property type="match status" value="1"/>
</dbReference>
<dbReference type="GO" id="GO:0009228">
    <property type="term" value="P:thiamine biosynthetic process"/>
    <property type="evidence" value="ECO:0007669"/>
    <property type="project" value="UniProtKB-KW"/>
</dbReference>
<feature type="binding site" evidence="1">
    <location>
        <position position="44"/>
    </location>
    <ligand>
        <name>Mg(2+)</name>
        <dbReference type="ChEBI" id="CHEBI:18420"/>
        <label>4</label>
    </ligand>
</feature>
<keyword evidence="1 4" id="KW-0418">Kinase</keyword>
<feature type="domain" description="PurM-like N-terminal" evidence="2">
    <location>
        <begin position="27"/>
        <end position="145"/>
    </location>
</feature>
<dbReference type="GO" id="GO:0000287">
    <property type="term" value="F:magnesium ion binding"/>
    <property type="evidence" value="ECO:0007669"/>
    <property type="project" value="UniProtKB-UniRule"/>
</dbReference>
<dbReference type="InterPro" id="IPR016188">
    <property type="entry name" value="PurM-like_N"/>
</dbReference>
<feature type="binding site" evidence="1">
    <location>
        <position position="81"/>
    </location>
    <ligand>
        <name>Mg(2+)</name>
        <dbReference type="ChEBI" id="CHEBI:18420"/>
        <label>4</label>
    </ligand>
</feature>
<dbReference type="PANTHER" id="PTHR30270:SF0">
    <property type="entry name" value="THIAMINE-MONOPHOSPHATE KINASE"/>
    <property type="match status" value="1"/>
</dbReference>
<feature type="binding site" evidence="1">
    <location>
        <position position="29"/>
    </location>
    <ligand>
        <name>Mg(2+)</name>
        <dbReference type="ChEBI" id="CHEBI:18420"/>
        <label>4</label>
    </ligand>
</feature>
<dbReference type="NCBIfam" id="TIGR01379">
    <property type="entry name" value="thiL"/>
    <property type="match status" value="1"/>
</dbReference>
<dbReference type="InterPro" id="IPR010918">
    <property type="entry name" value="PurM-like_C_dom"/>
</dbReference>
<feature type="binding site" evidence="1">
    <location>
        <position position="129"/>
    </location>
    <ligand>
        <name>Mg(2+)</name>
        <dbReference type="ChEBI" id="CHEBI:18420"/>
        <label>1</label>
    </ligand>
</feature>
<feature type="binding site" evidence="1">
    <location>
        <position position="326"/>
    </location>
    <ligand>
        <name>substrate</name>
    </ligand>
</feature>
<comment type="function">
    <text evidence="1">Catalyzes the ATP-dependent phosphorylation of thiamine-monophosphate (TMP) to form thiamine-pyrophosphate (TPP), the active form of vitamin B1.</text>
</comment>
<keyword evidence="1 4" id="KW-0808">Transferase</keyword>
<keyword evidence="1" id="KW-0784">Thiamine biosynthesis</keyword>
<comment type="catalytic activity">
    <reaction evidence="1">
        <text>thiamine phosphate + ATP = thiamine diphosphate + ADP</text>
        <dbReference type="Rhea" id="RHEA:15913"/>
        <dbReference type="ChEBI" id="CHEBI:30616"/>
        <dbReference type="ChEBI" id="CHEBI:37575"/>
        <dbReference type="ChEBI" id="CHEBI:58937"/>
        <dbReference type="ChEBI" id="CHEBI:456216"/>
        <dbReference type="EC" id="2.7.4.16"/>
    </reaction>
</comment>
<keyword evidence="5" id="KW-1185">Reference proteome</keyword>
<dbReference type="KEGG" id="tsq:D3A95_08735"/>
<feature type="binding site" evidence="1">
    <location>
        <position position="154"/>
    </location>
    <ligand>
        <name>ATP</name>
        <dbReference type="ChEBI" id="CHEBI:30616"/>
    </ligand>
</feature>
<keyword evidence="1" id="KW-0067">ATP-binding</keyword>
<evidence type="ECO:0000256" key="1">
    <source>
        <dbReference type="HAMAP-Rule" id="MF_02128"/>
    </source>
</evidence>
<gene>
    <name evidence="1" type="primary">thiL</name>
    <name evidence="4" type="ORF">D3A95_08735</name>
</gene>
<keyword evidence="1" id="KW-0547">Nucleotide-binding</keyword>
<feature type="binding site" evidence="1">
    <location>
        <position position="29"/>
    </location>
    <ligand>
        <name>Mg(2+)</name>
        <dbReference type="ChEBI" id="CHEBI:18420"/>
        <label>3</label>
    </ligand>
</feature>
<feature type="binding site" evidence="1">
    <location>
        <position position="226"/>
    </location>
    <ligand>
        <name>Mg(2+)</name>
        <dbReference type="ChEBI" id="CHEBI:18420"/>
        <label>3</label>
    </ligand>
</feature>
<dbReference type="UniPathway" id="UPA00060">
    <property type="reaction ID" value="UER00142"/>
</dbReference>
<feature type="binding site" evidence="1">
    <location>
        <position position="111"/>
    </location>
    <ligand>
        <name>ATP</name>
        <dbReference type="ChEBI" id="CHEBI:30616"/>
    </ligand>
</feature>
<feature type="binding site" evidence="1">
    <location>
        <position position="45"/>
    </location>
    <ligand>
        <name>Mg(2+)</name>
        <dbReference type="ChEBI" id="CHEBI:18420"/>
        <label>1</label>
    </ligand>
</feature>
<feature type="binding site" evidence="1">
    <location>
        <position position="46"/>
    </location>
    <ligand>
        <name>Mg(2+)</name>
        <dbReference type="ChEBI" id="CHEBI:18420"/>
        <label>2</label>
    </ligand>
</feature>
<reference evidence="5" key="1">
    <citation type="submission" date="2018-09" db="EMBL/GenBank/DDBJ databases">
        <title>Complete genome sequence of thermophilic cyanobacteria strain Thermosynechococcus elongatus PKUAC-SCTE542.</title>
        <authorList>
            <person name="Liang Y."/>
            <person name="Tang J."/>
            <person name="Daroch M."/>
        </authorList>
    </citation>
    <scope>NUCLEOTIDE SEQUENCE [LARGE SCALE GENOMIC DNA]</scope>
    <source>
        <strain evidence="5">E542</strain>
    </source>
</reference>
<name>A0A3B7MBZ7_9CYAN</name>
<protein>
    <recommendedName>
        <fullName evidence="1">Thiamine-monophosphate kinase</fullName>
        <shortName evidence="1">TMP kinase</shortName>
        <shortName evidence="1">Thiamine-phosphate kinase</shortName>
        <ecNumber evidence="1">2.7.4.16</ecNumber>
    </recommendedName>
</protein>
<dbReference type="InterPro" id="IPR036676">
    <property type="entry name" value="PurM-like_C_sf"/>
</dbReference>
<feature type="binding site" evidence="1">
    <location>
        <position position="228"/>
    </location>
    <ligand>
        <name>ATP</name>
        <dbReference type="ChEBI" id="CHEBI:30616"/>
    </ligand>
</feature>
<dbReference type="CDD" id="cd02194">
    <property type="entry name" value="ThiL"/>
    <property type="match status" value="1"/>
</dbReference>
<evidence type="ECO:0000259" key="2">
    <source>
        <dbReference type="Pfam" id="PF00586"/>
    </source>
</evidence>
<feature type="binding site" evidence="1">
    <location>
        <position position="81"/>
    </location>
    <ligand>
        <name>Mg(2+)</name>
        <dbReference type="ChEBI" id="CHEBI:18420"/>
        <label>2</label>
    </ligand>
</feature>
<dbReference type="GO" id="GO:0009030">
    <property type="term" value="F:thiamine-phosphate kinase activity"/>
    <property type="evidence" value="ECO:0007669"/>
    <property type="project" value="UniProtKB-UniRule"/>
</dbReference>
<feature type="binding site" evidence="1">
    <location>
        <position position="81"/>
    </location>
    <ligand>
        <name>Mg(2+)</name>
        <dbReference type="ChEBI" id="CHEBI:18420"/>
        <label>3</label>
    </ligand>
</feature>
<dbReference type="SUPFAM" id="SSF56042">
    <property type="entry name" value="PurM C-terminal domain-like"/>
    <property type="match status" value="1"/>
</dbReference>
<dbReference type="Pfam" id="PF02769">
    <property type="entry name" value="AIRS_C"/>
    <property type="match status" value="1"/>
</dbReference>
<dbReference type="EMBL" id="CP032152">
    <property type="protein sequence ID" value="AXY68149.1"/>
    <property type="molecule type" value="Genomic_DNA"/>
</dbReference>
<dbReference type="HAMAP" id="MF_02128">
    <property type="entry name" value="TMP_kinase"/>
    <property type="match status" value="1"/>
</dbReference>